<accession>A0A5E6WB65</accession>
<dbReference type="EMBL" id="CABVHB010000049">
    <property type="protein sequence ID" value="VVN25923.1"/>
    <property type="molecule type" value="Genomic_DNA"/>
</dbReference>
<evidence type="ECO:0000259" key="1">
    <source>
        <dbReference type="Pfam" id="PF18863"/>
    </source>
</evidence>
<proteinExistence type="predicted"/>
<dbReference type="Proteomes" id="UP000344274">
    <property type="component" value="Unassembled WGS sequence"/>
</dbReference>
<dbReference type="AlphaFoldDB" id="A0A5E6WB65"/>
<gene>
    <name evidence="2" type="ORF">PS673_04550</name>
</gene>
<feature type="domain" description="HEPN AbiJ-N-terminal" evidence="1">
    <location>
        <begin position="3"/>
        <end position="158"/>
    </location>
</feature>
<evidence type="ECO:0000313" key="3">
    <source>
        <dbReference type="Proteomes" id="UP000344274"/>
    </source>
</evidence>
<organism evidence="2 3">
    <name type="scientific">Pseudomonas fluorescens</name>
    <dbReference type="NCBI Taxonomy" id="294"/>
    <lineage>
        <taxon>Bacteria</taxon>
        <taxon>Pseudomonadati</taxon>
        <taxon>Pseudomonadota</taxon>
        <taxon>Gammaproteobacteria</taxon>
        <taxon>Pseudomonadales</taxon>
        <taxon>Pseudomonadaceae</taxon>
        <taxon>Pseudomonas</taxon>
    </lineage>
</organism>
<evidence type="ECO:0000313" key="2">
    <source>
        <dbReference type="EMBL" id="VVN25923.1"/>
    </source>
</evidence>
<dbReference type="Pfam" id="PF18863">
    <property type="entry name" value="AbiJ_NTD4"/>
    <property type="match status" value="1"/>
</dbReference>
<reference evidence="2 3" key="1">
    <citation type="submission" date="2019-09" db="EMBL/GenBank/DDBJ databases">
        <authorList>
            <person name="Chandra G."/>
            <person name="Truman W A."/>
        </authorList>
    </citation>
    <scope>NUCLEOTIDE SEQUENCE [LARGE SCALE GENOMIC DNA]</scope>
    <source>
        <strain evidence="2">PS673</strain>
    </source>
</reference>
<protein>
    <recommendedName>
        <fullName evidence="1">HEPN AbiJ-N-terminal domain-containing protein</fullName>
    </recommendedName>
</protein>
<name>A0A5E6WB65_PSEFL</name>
<dbReference type="InterPro" id="IPR049503">
    <property type="entry name" value="AbiJ_NTD4"/>
</dbReference>
<sequence length="282" mass="31715">MTMDFSQRMGLVSAIKIAQVDSIDTELQNALWNVLTVDFLARFIPCDRFQSDYLGKSNFESFAAALYSDFYKIPVDTLPFKWSAFKAVMRDRYFEMSWHRTYSFLEFVVGMNHRGTGQVLVEGFNVVLQRENSAYRFVSGKVTPITSSDEIEEVEKAMSVSDQYAGVRTHLQTSLGLLTDRQNPDYRNSIKESISAVESLAKKLVGDDKATLGQALKILETKHKLHGSLKSAFLALYGYTSDASGIRHALLDDTPNLTKADARFMLICCSAFINFAIDSVED</sequence>